<dbReference type="EMBL" id="AP022590">
    <property type="protein sequence ID" value="BBY35893.1"/>
    <property type="molecule type" value="Genomic_DNA"/>
</dbReference>
<dbReference type="RefSeq" id="WP_158086042.1">
    <property type="nucleotide sequence ID" value="NZ_AP022590.1"/>
</dbReference>
<dbReference type="Pfam" id="PF14350">
    <property type="entry name" value="Beta_protein"/>
    <property type="match status" value="1"/>
</dbReference>
<evidence type="ECO:0008006" key="4">
    <source>
        <dbReference type="Google" id="ProtNLM"/>
    </source>
</evidence>
<organism evidence="2 3">
    <name type="scientific">Mycobacterium mantenii</name>
    <dbReference type="NCBI Taxonomy" id="560555"/>
    <lineage>
        <taxon>Bacteria</taxon>
        <taxon>Bacillati</taxon>
        <taxon>Actinomycetota</taxon>
        <taxon>Actinomycetes</taxon>
        <taxon>Mycobacteriales</taxon>
        <taxon>Mycobacteriaceae</taxon>
        <taxon>Mycobacterium</taxon>
        <taxon>Mycobacterium avium complex (MAC)</taxon>
    </lineage>
</organism>
<dbReference type="Proteomes" id="UP000465812">
    <property type="component" value="Chromosome"/>
</dbReference>
<proteinExistence type="predicted"/>
<gene>
    <name evidence="1" type="ORF">MMAN_00270</name>
    <name evidence="2" type="ORF">MMAN_58090</name>
</gene>
<dbReference type="EMBL" id="AP022590">
    <property type="protein sequence ID" value="BBY41675.1"/>
    <property type="molecule type" value="Genomic_DNA"/>
</dbReference>
<accession>A0ABN6AFA0</accession>
<protein>
    <recommendedName>
        <fullName evidence="4">T4 beta protein</fullName>
    </recommendedName>
</protein>
<reference evidence="2" key="2">
    <citation type="submission" date="2020-02" db="EMBL/GenBank/DDBJ databases">
        <authorList>
            <person name="Matsumoto Y."/>
            <person name="Kinjo T."/>
            <person name="Motooka D."/>
            <person name="Nabeya D."/>
            <person name="Jung N."/>
            <person name="Uechi K."/>
            <person name="Horii T."/>
            <person name="Iida T."/>
            <person name="Fujita J."/>
            <person name="Nakamura S."/>
        </authorList>
    </citation>
    <scope>NUCLEOTIDE SEQUENCE</scope>
    <source>
        <strain evidence="2">JCM 18113</strain>
    </source>
</reference>
<sequence length="331" mass="35375">MAILKAKQGELLAIQSTSPKSFVPLIEMPTAEKASAVIRTWPHSDDVIWVHPLNVTGIEDAEWVAEVAQSFATLRDGNRVAVPVVTTSDDAAVLDAVRTITGRDRRGLVLRLDCEDALAAGRDGLTSDIDDVLAACEVPSANCDLVIDAGLVDGGPAVQASVTSSVLAILPYLQDWRSLVVAFSAFPEVVGNIIAPGTVGSIPRTDAASFTYLTSTWRDRELTFADYGVGVPTYADTPYAPIPNIRYALPGEWRVHRAQQRRDPSPQYVALARDVVRANYFGGADFSPGDQYINNVANGSDGPGNAGSYLRAAMSRHFHVVLDSLATQGAP</sequence>
<evidence type="ECO:0000313" key="1">
    <source>
        <dbReference type="EMBL" id="BBY35893.1"/>
    </source>
</evidence>
<dbReference type="InterPro" id="IPR025683">
    <property type="entry name" value="Protein_beta"/>
</dbReference>
<evidence type="ECO:0000313" key="2">
    <source>
        <dbReference type="EMBL" id="BBY41675.1"/>
    </source>
</evidence>
<evidence type="ECO:0000313" key="3">
    <source>
        <dbReference type="Proteomes" id="UP000465812"/>
    </source>
</evidence>
<keyword evidence="3" id="KW-1185">Reference proteome</keyword>
<name>A0ABN6AFA0_MYCNT</name>
<reference evidence="2 3" key="1">
    <citation type="journal article" date="2019" name="Emerg. Microbes Infect.">
        <title>Comprehensive subspecies identification of 175 nontuberculous mycobacteria species based on 7547 genomic profiles.</title>
        <authorList>
            <person name="Matsumoto Y."/>
            <person name="Kinjo T."/>
            <person name="Motooka D."/>
            <person name="Nabeya D."/>
            <person name="Jung N."/>
            <person name="Uechi K."/>
            <person name="Horii T."/>
            <person name="Iida T."/>
            <person name="Fujita J."/>
            <person name="Nakamura S."/>
        </authorList>
    </citation>
    <scope>NUCLEOTIDE SEQUENCE [LARGE SCALE GENOMIC DNA]</scope>
    <source>
        <strain evidence="2 3">JCM 18113</strain>
    </source>
</reference>